<name>A0A9Q0Q4H3_SALPP</name>
<organism evidence="1 2">
    <name type="scientific">Salix purpurea</name>
    <name type="common">Purple osier willow</name>
    <dbReference type="NCBI Taxonomy" id="77065"/>
    <lineage>
        <taxon>Eukaryota</taxon>
        <taxon>Viridiplantae</taxon>
        <taxon>Streptophyta</taxon>
        <taxon>Embryophyta</taxon>
        <taxon>Tracheophyta</taxon>
        <taxon>Spermatophyta</taxon>
        <taxon>Magnoliopsida</taxon>
        <taxon>eudicotyledons</taxon>
        <taxon>Gunneridae</taxon>
        <taxon>Pentapetalae</taxon>
        <taxon>rosids</taxon>
        <taxon>fabids</taxon>
        <taxon>Malpighiales</taxon>
        <taxon>Salicaceae</taxon>
        <taxon>Saliceae</taxon>
        <taxon>Salix</taxon>
    </lineage>
</organism>
<reference evidence="1" key="2">
    <citation type="journal article" date="2023" name="Int. J. Mol. Sci.">
        <title>De Novo Assembly and Annotation of 11 Diverse Shrub Willow (Salix) Genomes Reveals Novel Gene Organization in Sex-Linked Regions.</title>
        <authorList>
            <person name="Hyden B."/>
            <person name="Feng K."/>
            <person name="Yates T.B."/>
            <person name="Jawdy S."/>
            <person name="Cereghino C."/>
            <person name="Smart L.B."/>
            <person name="Muchero W."/>
        </authorList>
    </citation>
    <scope>NUCLEOTIDE SEQUENCE</scope>
    <source>
        <tissue evidence="1">Shoot tip</tissue>
    </source>
</reference>
<keyword evidence="2" id="KW-1185">Reference proteome</keyword>
<evidence type="ECO:0000313" key="1">
    <source>
        <dbReference type="EMBL" id="KAJ6699835.1"/>
    </source>
</evidence>
<evidence type="ECO:0000313" key="2">
    <source>
        <dbReference type="Proteomes" id="UP001151532"/>
    </source>
</evidence>
<dbReference type="OrthoDB" id="1750648at2759"/>
<reference evidence="1" key="1">
    <citation type="submission" date="2022-11" db="EMBL/GenBank/DDBJ databases">
        <authorList>
            <person name="Hyden B.L."/>
            <person name="Feng K."/>
            <person name="Yates T."/>
            <person name="Jawdy S."/>
            <person name="Smart L.B."/>
            <person name="Muchero W."/>
        </authorList>
    </citation>
    <scope>NUCLEOTIDE SEQUENCE</scope>
    <source>
        <tissue evidence="1">Shoot tip</tissue>
    </source>
</reference>
<sequence>MFLSFSMNRKGISLERVEEGLAKARAAIQEAIRSKNYSAQKKETFIPRGSYIGTPMLFISQAPDVSIGSSKLFKKLIRVRCNAPQEMSPDEKSTYLAKALVQFI</sequence>
<dbReference type="Proteomes" id="UP001151532">
    <property type="component" value="Chromosome 6"/>
</dbReference>
<proteinExistence type="predicted"/>
<accession>A0A9Q0Q4H3</accession>
<gene>
    <name evidence="1" type="ORF">OIU79_012974</name>
</gene>
<dbReference type="EMBL" id="JAPFFK010000017">
    <property type="protein sequence ID" value="KAJ6699835.1"/>
    <property type="molecule type" value="Genomic_DNA"/>
</dbReference>
<comment type="caution">
    <text evidence="1">The sequence shown here is derived from an EMBL/GenBank/DDBJ whole genome shotgun (WGS) entry which is preliminary data.</text>
</comment>
<dbReference type="AlphaFoldDB" id="A0A9Q0Q4H3"/>
<protein>
    <submittedName>
        <fullName evidence="1">EXOSTOSIN HEPARAN SULFATE GLYCOSYLTRANSFERASE -RELATED</fullName>
    </submittedName>
</protein>